<organism evidence="1 2">
    <name type="scientific">Brassica cretica</name>
    <name type="common">Mustard</name>
    <dbReference type="NCBI Taxonomy" id="69181"/>
    <lineage>
        <taxon>Eukaryota</taxon>
        <taxon>Viridiplantae</taxon>
        <taxon>Streptophyta</taxon>
        <taxon>Embryophyta</taxon>
        <taxon>Tracheophyta</taxon>
        <taxon>Spermatophyta</taxon>
        <taxon>Magnoliopsida</taxon>
        <taxon>eudicotyledons</taxon>
        <taxon>Gunneridae</taxon>
        <taxon>Pentapetalae</taxon>
        <taxon>rosids</taxon>
        <taxon>malvids</taxon>
        <taxon>Brassicales</taxon>
        <taxon>Brassicaceae</taxon>
        <taxon>Brassiceae</taxon>
        <taxon>Brassica</taxon>
    </lineage>
</organism>
<proteinExistence type="predicted"/>
<evidence type="ECO:0000313" key="1">
    <source>
        <dbReference type="EMBL" id="KAF3512683.1"/>
    </source>
</evidence>
<dbReference type="Proteomes" id="UP000712600">
    <property type="component" value="Unassembled WGS sequence"/>
</dbReference>
<sequence length="125" mass="14329">MDILLIVFLEQDPVSAPRASASEIELDAIIGERRLVDRSCFTSLLEAESFVSASLGFRELDSSRDFCVAFDCGAVEMLLRSRNVQIVKWKIWENLEILCGLIVLRQWRSNRTSRRDDMIVNSVYL</sequence>
<evidence type="ECO:0000313" key="2">
    <source>
        <dbReference type="Proteomes" id="UP000712600"/>
    </source>
</evidence>
<comment type="caution">
    <text evidence="1">The sequence shown here is derived from an EMBL/GenBank/DDBJ whole genome shotgun (WGS) entry which is preliminary data.</text>
</comment>
<accession>A0A8S9PIQ9</accession>
<dbReference type="AlphaFoldDB" id="A0A8S9PIQ9"/>
<dbReference type="EMBL" id="QGKX02001521">
    <property type="protein sequence ID" value="KAF3512683.1"/>
    <property type="molecule type" value="Genomic_DNA"/>
</dbReference>
<name>A0A8S9PIQ9_BRACR</name>
<protein>
    <submittedName>
        <fullName evidence="1">Uncharacterized protein</fullName>
    </submittedName>
</protein>
<gene>
    <name evidence="1" type="ORF">F2Q69_00007196</name>
</gene>
<reference evidence="1" key="1">
    <citation type="submission" date="2019-12" db="EMBL/GenBank/DDBJ databases">
        <title>Genome sequencing and annotation of Brassica cretica.</title>
        <authorList>
            <person name="Studholme D.J."/>
            <person name="Sarris P."/>
        </authorList>
    </citation>
    <scope>NUCLEOTIDE SEQUENCE</scope>
    <source>
        <strain evidence="1">PFS-109/04</strain>
        <tissue evidence="1">Leaf</tissue>
    </source>
</reference>